<sequence>MSKPLILLGAIVGFSAAQNCPILGPAYPPVTEISSSNAFGAARATADKLITDGLASGQLDNQTSAFSVQVFSIYSDDPVYEYHHAAPALNLTTLNGDTIYRIGSISKLITVYTILSKLPDWYWDEPVSKYIPELSGLAPPEDSLAAVDWSKVTLGALASQMGGIGRDYTLGDLSAIPPGSGQILLPGLPPIAEPVRCGSVGFRPCTRAEAMAGIISKPPVTDPYRTPIYSNMGFQLLAYAVENITGRPFPDLVRDQLLVPLNLTRTFLSNPGNDSNAVVVPGYDEDIGDEAPAGAYYQSLSDLGALGASILSSTILPEIKTRRWLQPTAHTSTFSISVGRPWEIFREKVLTDPRGNNNKTRIVDMYTKNGGLEQYVAHLALSPDHGMGIAVLTAGGGGQPSFFFLQEMLYKVFLGTAESAAREKAAADFGGKKNNGAGDREFKGDLVEFGLDGSGEPGLFLSRLVSNGTDMLEAFGTVFGVPEGVKLGGWLYPVGRDSGRAAFRAVFGAVGVDTTVEDRCLAWGSVDQLRYGGNAVDLFVFELDDEGKATEVRVVALGRSIKRTAKGGD</sequence>
<dbReference type="Pfam" id="PF00144">
    <property type="entry name" value="Beta-lactamase"/>
    <property type="match status" value="1"/>
</dbReference>
<keyword evidence="5" id="KW-1185">Reference proteome</keyword>
<dbReference type="PANTHER" id="PTHR22935">
    <property type="entry name" value="PENICILLIN-BINDING PROTEIN"/>
    <property type="match status" value="1"/>
</dbReference>
<name>A0AAV9HQP6_9PEZI</name>
<dbReference type="InterPro" id="IPR012338">
    <property type="entry name" value="Beta-lactam/transpept-like"/>
</dbReference>
<dbReference type="EMBL" id="MU864962">
    <property type="protein sequence ID" value="KAK4463217.1"/>
    <property type="molecule type" value="Genomic_DNA"/>
</dbReference>
<dbReference type="InterPro" id="IPR051478">
    <property type="entry name" value="Beta-lactamase-like_AB/R"/>
</dbReference>
<reference evidence="4" key="2">
    <citation type="submission" date="2023-06" db="EMBL/GenBank/DDBJ databases">
        <authorList>
            <consortium name="Lawrence Berkeley National Laboratory"/>
            <person name="Mondo S.J."/>
            <person name="Hensen N."/>
            <person name="Bonometti L."/>
            <person name="Westerberg I."/>
            <person name="Brannstrom I.O."/>
            <person name="Guillou S."/>
            <person name="Cros-Aarteil S."/>
            <person name="Calhoun S."/>
            <person name="Haridas S."/>
            <person name="Kuo A."/>
            <person name="Pangilinan J."/>
            <person name="Riley R."/>
            <person name="Labutti K."/>
            <person name="Andreopoulos B."/>
            <person name="Lipzen A."/>
            <person name="Chen C."/>
            <person name="Yanf M."/>
            <person name="Daum C."/>
            <person name="Ng V."/>
            <person name="Clum A."/>
            <person name="Steindorff A."/>
            <person name="Ohm R."/>
            <person name="Martin F."/>
            <person name="Silar P."/>
            <person name="Natvig D."/>
            <person name="Lalanne C."/>
            <person name="Gautier V."/>
            <person name="Ament-Velasquez S.L."/>
            <person name="Kruys A."/>
            <person name="Hutchinson M.I."/>
            <person name="Powell A.J."/>
            <person name="Barry K."/>
            <person name="Miller A.N."/>
            <person name="Grigoriev I.V."/>
            <person name="Debuchy R."/>
            <person name="Gladieux P."/>
            <person name="Thoren M.H."/>
            <person name="Johannesson H."/>
        </authorList>
    </citation>
    <scope>NUCLEOTIDE SEQUENCE</scope>
    <source>
        <strain evidence="4">PSN324</strain>
    </source>
</reference>
<dbReference type="Gene3D" id="3.40.710.10">
    <property type="entry name" value="DD-peptidase/beta-lactamase superfamily"/>
    <property type="match status" value="1"/>
</dbReference>
<dbReference type="Proteomes" id="UP001321749">
    <property type="component" value="Unassembled WGS sequence"/>
</dbReference>
<dbReference type="SUPFAM" id="SSF56601">
    <property type="entry name" value="beta-lactamase/transpeptidase-like"/>
    <property type="match status" value="1"/>
</dbReference>
<dbReference type="PANTHER" id="PTHR22935:SF97">
    <property type="entry name" value="BETA-LACTAMASE-RELATED DOMAIN-CONTAINING PROTEIN"/>
    <property type="match status" value="1"/>
</dbReference>
<evidence type="ECO:0000259" key="2">
    <source>
        <dbReference type="Pfam" id="PF00144"/>
    </source>
</evidence>
<comment type="caution">
    <text evidence="4">The sequence shown here is derived from an EMBL/GenBank/DDBJ whole genome shotgun (WGS) entry which is preliminary data.</text>
</comment>
<organism evidence="4 5">
    <name type="scientific">Cladorrhinum samala</name>
    <dbReference type="NCBI Taxonomy" id="585594"/>
    <lineage>
        <taxon>Eukaryota</taxon>
        <taxon>Fungi</taxon>
        <taxon>Dikarya</taxon>
        <taxon>Ascomycota</taxon>
        <taxon>Pezizomycotina</taxon>
        <taxon>Sordariomycetes</taxon>
        <taxon>Sordariomycetidae</taxon>
        <taxon>Sordariales</taxon>
        <taxon>Podosporaceae</taxon>
        <taxon>Cladorrhinum</taxon>
    </lineage>
</organism>
<evidence type="ECO:0000313" key="5">
    <source>
        <dbReference type="Proteomes" id="UP001321749"/>
    </source>
</evidence>
<feature type="domain" description="Beta-lactamase-like ARB-00930-like C-terminal" evidence="3">
    <location>
        <begin position="451"/>
        <end position="564"/>
    </location>
</feature>
<dbReference type="InterPro" id="IPR058664">
    <property type="entry name" value="ARB_00930-like_C"/>
</dbReference>
<dbReference type="InterPro" id="IPR001466">
    <property type="entry name" value="Beta-lactam-related"/>
</dbReference>
<feature type="chain" id="PRO_5043608825" evidence="1">
    <location>
        <begin position="18"/>
        <end position="569"/>
    </location>
</feature>
<evidence type="ECO:0000259" key="3">
    <source>
        <dbReference type="Pfam" id="PF26335"/>
    </source>
</evidence>
<keyword evidence="1" id="KW-0732">Signal</keyword>
<feature type="signal peptide" evidence="1">
    <location>
        <begin position="1"/>
        <end position="17"/>
    </location>
</feature>
<reference evidence="4" key="1">
    <citation type="journal article" date="2023" name="Mol. Phylogenet. Evol.">
        <title>Genome-scale phylogeny and comparative genomics of the fungal order Sordariales.</title>
        <authorList>
            <person name="Hensen N."/>
            <person name="Bonometti L."/>
            <person name="Westerberg I."/>
            <person name="Brannstrom I.O."/>
            <person name="Guillou S."/>
            <person name="Cros-Aarteil S."/>
            <person name="Calhoun S."/>
            <person name="Haridas S."/>
            <person name="Kuo A."/>
            <person name="Mondo S."/>
            <person name="Pangilinan J."/>
            <person name="Riley R."/>
            <person name="LaButti K."/>
            <person name="Andreopoulos B."/>
            <person name="Lipzen A."/>
            <person name="Chen C."/>
            <person name="Yan M."/>
            <person name="Daum C."/>
            <person name="Ng V."/>
            <person name="Clum A."/>
            <person name="Steindorff A."/>
            <person name="Ohm R.A."/>
            <person name="Martin F."/>
            <person name="Silar P."/>
            <person name="Natvig D.O."/>
            <person name="Lalanne C."/>
            <person name="Gautier V."/>
            <person name="Ament-Velasquez S.L."/>
            <person name="Kruys A."/>
            <person name="Hutchinson M.I."/>
            <person name="Powell A.J."/>
            <person name="Barry K."/>
            <person name="Miller A.N."/>
            <person name="Grigoriev I.V."/>
            <person name="Debuchy R."/>
            <person name="Gladieux P."/>
            <person name="Hiltunen Thoren M."/>
            <person name="Johannesson H."/>
        </authorList>
    </citation>
    <scope>NUCLEOTIDE SEQUENCE</scope>
    <source>
        <strain evidence="4">PSN324</strain>
    </source>
</reference>
<feature type="domain" description="Beta-lactamase-related" evidence="2">
    <location>
        <begin position="67"/>
        <end position="400"/>
    </location>
</feature>
<dbReference type="Pfam" id="PF26335">
    <property type="entry name" value="ARB_00930_C"/>
    <property type="match status" value="1"/>
</dbReference>
<dbReference type="AlphaFoldDB" id="A0AAV9HQP6"/>
<evidence type="ECO:0000256" key="1">
    <source>
        <dbReference type="SAM" id="SignalP"/>
    </source>
</evidence>
<accession>A0AAV9HQP6</accession>
<protein>
    <submittedName>
        <fullName evidence="4">D-alanyl-D-alanine-carboxypeptidase/endopeptidase AmpH</fullName>
    </submittedName>
</protein>
<proteinExistence type="predicted"/>
<gene>
    <name evidence="4" type="ORF">QBC42DRAFT_223319</name>
</gene>
<evidence type="ECO:0000313" key="4">
    <source>
        <dbReference type="EMBL" id="KAK4463217.1"/>
    </source>
</evidence>